<protein>
    <submittedName>
        <fullName evidence="2">Phage-like element PBSX protein, XkdF</fullName>
    </submittedName>
</protein>
<dbReference type="EMBL" id="LR797499">
    <property type="protein sequence ID" value="CAB4219895.1"/>
    <property type="molecule type" value="Genomic_DNA"/>
</dbReference>
<organism evidence="2">
    <name type="scientific">uncultured Caudovirales phage</name>
    <dbReference type="NCBI Taxonomy" id="2100421"/>
    <lineage>
        <taxon>Viruses</taxon>
        <taxon>Duplodnaviria</taxon>
        <taxon>Heunggongvirae</taxon>
        <taxon>Uroviricota</taxon>
        <taxon>Caudoviricetes</taxon>
        <taxon>Peduoviridae</taxon>
        <taxon>Maltschvirus</taxon>
        <taxon>Maltschvirus maltsch</taxon>
    </lineage>
</organism>
<feature type="domain" description="Phage-like element PBSX protein XkdF" evidence="1">
    <location>
        <begin position="42"/>
        <end position="166"/>
    </location>
</feature>
<evidence type="ECO:0000259" key="1">
    <source>
        <dbReference type="Pfam" id="PF14550"/>
    </source>
</evidence>
<accession>A0A6J5SWZ5</accession>
<dbReference type="Pfam" id="PF14550">
    <property type="entry name" value="Peptidase_S78_2"/>
    <property type="match status" value="1"/>
</dbReference>
<evidence type="ECO:0000313" key="2">
    <source>
        <dbReference type="EMBL" id="CAB4219895.1"/>
    </source>
</evidence>
<sequence>MIRKLPIYKIRINTEDTGVDYIALTDDPAIEKNFMAFNNQKRFIMQSEDKRIVSGPLIVANLPIYRRDAQGEYYVVFDAPTTMEIAQKFFRLGYQSNVNLNHDPSKKPDGVYMFESMIIDESRGIATPKGFDILPDGSWFGSFKVDNDEIWQQVKDGTFTGFSVEGLLGFDYVKETDEDILLEIIDLIQSM</sequence>
<name>A0A6J5SWZ5_9CAUD</name>
<gene>
    <name evidence="2" type="ORF">UFOVP1624_14</name>
</gene>
<dbReference type="InterPro" id="IPR027924">
    <property type="entry name" value="XkdF"/>
</dbReference>
<reference evidence="2" key="1">
    <citation type="submission" date="2020-05" db="EMBL/GenBank/DDBJ databases">
        <authorList>
            <person name="Chiriac C."/>
            <person name="Salcher M."/>
            <person name="Ghai R."/>
            <person name="Kavagutti S V."/>
        </authorList>
    </citation>
    <scope>NUCLEOTIDE SEQUENCE</scope>
</reference>
<proteinExistence type="predicted"/>